<keyword evidence="3" id="KW-1185">Reference proteome</keyword>
<organism evidence="2 3">
    <name type="scientific">Dreissena polymorpha</name>
    <name type="common">Zebra mussel</name>
    <name type="synonym">Mytilus polymorpha</name>
    <dbReference type="NCBI Taxonomy" id="45954"/>
    <lineage>
        <taxon>Eukaryota</taxon>
        <taxon>Metazoa</taxon>
        <taxon>Spiralia</taxon>
        <taxon>Lophotrochozoa</taxon>
        <taxon>Mollusca</taxon>
        <taxon>Bivalvia</taxon>
        <taxon>Autobranchia</taxon>
        <taxon>Heteroconchia</taxon>
        <taxon>Euheterodonta</taxon>
        <taxon>Imparidentia</taxon>
        <taxon>Neoheterodontei</taxon>
        <taxon>Myida</taxon>
        <taxon>Dreissenoidea</taxon>
        <taxon>Dreissenidae</taxon>
        <taxon>Dreissena</taxon>
    </lineage>
</organism>
<comment type="caution">
    <text evidence="2">The sequence shown here is derived from an EMBL/GenBank/DDBJ whole genome shotgun (WGS) entry which is preliminary data.</text>
</comment>
<gene>
    <name evidence="2" type="ORF">DPMN_098575</name>
</gene>
<proteinExistence type="predicted"/>
<evidence type="ECO:0000256" key="1">
    <source>
        <dbReference type="SAM" id="MobiDB-lite"/>
    </source>
</evidence>
<feature type="region of interest" description="Disordered" evidence="1">
    <location>
        <begin position="17"/>
        <end position="51"/>
    </location>
</feature>
<dbReference type="AlphaFoldDB" id="A0A9D4LCF8"/>
<accession>A0A9D4LCF8</accession>
<dbReference type="Proteomes" id="UP000828390">
    <property type="component" value="Unassembled WGS sequence"/>
</dbReference>
<dbReference type="EMBL" id="JAIWYP010000003">
    <property type="protein sequence ID" value="KAH3855995.1"/>
    <property type="molecule type" value="Genomic_DNA"/>
</dbReference>
<evidence type="ECO:0000313" key="3">
    <source>
        <dbReference type="Proteomes" id="UP000828390"/>
    </source>
</evidence>
<reference evidence="2" key="2">
    <citation type="submission" date="2020-11" db="EMBL/GenBank/DDBJ databases">
        <authorList>
            <person name="McCartney M.A."/>
            <person name="Auch B."/>
            <person name="Kono T."/>
            <person name="Mallez S."/>
            <person name="Becker A."/>
            <person name="Gohl D.M."/>
            <person name="Silverstein K.A.T."/>
            <person name="Koren S."/>
            <person name="Bechman K.B."/>
            <person name="Herman A."/>
            <person name="Abrahante J.E."/>
            <person name="Garbe J."/>
        </authorList>
    </citation>
    <scope>NUCLEOTIDE SEQUENCE</scope>
    <source>
        <strain evidence="2">Duluth1</strain>
        <tissue evidence="2">Whole animal</tissue>
    </source>
</reference>
<name>A0A9D4LCF8_DREPO</name>
<sequence>MRALTYRIGDEDRLRNTRMDRKTDSIITVPAPEAETGSRKDTRRTSKETRTRELNRLTCAVWFL</sequence>
<evidence type="ECO:0000313" key="2">
    <source>
        <dbReference type="EMBL" id="KAH3855995.1"/>
    </source>
</evidence>
<reference evidence="2" key="1">
    <citation type="journal article" date="2019" name="bioRxiv">
        <title>The Genome of the Zebra Mussel, Dreissena polymorpha: A Resource for Invasive Species Research.</title>
        <authorList>
            <person name="McCartney M.A."/>
            <person name="Auch B."/>
            <person name="Kono T."/>
            <person name="Mallez S."/>
            <person name="Zhang Y."/>
            <person name="Obille A."/>
            <person name="Becker A."/>
            <person name="Abrahante J.E."/>
            <person name="Garbe J."/>
            <person name="Badalamenti J.P."/>
            <person name="Herman A."/>
            <person name="Mangelson H."/>
            <person name="Liachko I."/>
            <person name="Sullivan S."/>
            <person name="Sone E.D."/>
            <person name="Koren S."/>
            <person name="Silverstein K.A.T."/>
            <person name="Beckman K.B."/>
            <person name="Gohl D.M."/>
        </authorList>
    </citation>
    <scope>NUCLEOTIDE SEQUENCE</scope>
    <source>
        <strain evidence="2">Duluth1</strain>
        <tissue evidence="2">Whole animal</tissue>
    </source>
</reference>
<feature type="compositionally biased region" description="Basic and acidic residues" evidence="1">
    <location>
        <begin position="36"/>
        <end position="51"/>
    </location>
</feature>
<protein>
    <submittedName>
        <fullName evidence="2">Uncharacterized protein</fullName>
    </submittedName>
</protein>